<dbReference type="AlphaFoldDB" id="A0A3G9J5B6"/>
<keyword evidence="2" id="KW-1185">Reference proteome</keyword>
<name>A0A3G9J5B6_9BACL</name>
<reference evidence="1 2" key="1">
    <citation type="submission" date="2018-11" db="EMBL/GenBank/DDBJ databases">
        <title>Complete genome sequence of Paenibacillus baekrokdamisoli strain KCTC 33723.</title>
        <authorList>
            <person name="Kang S.W."/>
            <person name="Lee K.C."/>
            <person name="Kim K.K."/>
            <person name="Kim J.S."/>
            <person name="Kim D.S."/>
            <person name="Ko S.H."/>
            <person name="Yang S.H."/>
            <person name="Lee J.S."/>
        </authorList>
    </citation>
    <scope>NUCLEOTIDE SEQUENCE [LARGE SCALE GENOMIC DNA]</scope>
    <source>
        <strain evidence="1 2">KCTC 33723</strain>
    </source>
</reference>
<sequence length="136" mass="15991">MKQIGAIGVLGGSLLTTSTVVITNSFTYRKEVKKAERERAWLLEDKARETNKKKEIKEFKVYNEALKIDGEFQFVHFNDDNGMKEFSIAQYKEKMRPILFIDFHLLNPEVRNLIRKLDDYAYADIHYGTWVDPNKQ</sequence>
<organism evidence="1 2">
    <name type="scientific">Paenibacillus baekrokdamisoli</name>
    <dbReference type="NCBI Taxonomy" id="1712516"/>
    <lineage>
        <taxon>Bacteria</taxon>
        <taxon>Bacillati</taxon>
        <taxon>Bacillota</taxon>
        <taxon>Bacilli</taxon>
        <taxon>Bacillales</taxon>
        <taxon>Paenibacillaceae</taxon>
        <taxon>Paenibacillus</taxon>
    </lineage>
</organism>
<dbReference type="OrthoDB" id="2943828at2"/>
<protein>
    <submittedName>
        <fullName evidence="1">Uncharacterized protein</fullName>
    </submittedName>
</protein>
<dbReference type="RefSeq" id="WP_125653332.1">
    <property type="nucleotide sequence ID" value="NZ_AP019308.1"/>
</dbReference>
<evidence type="ECO:0000313" key="2">
    <source>
        <dbReference type="Proteomes" id="UP000275368"/>
    </source>
</evidence>
<dbReference type="KEGG" id="pbk:Back11_02430"/>
<proteinExistence type="predicted"/>
<dbReference type="Proteomes" id="UP000275368">
    <property type="component" value="Chromosome"/>
</dbReference>
<accession>A0A3G9J5B6</accession>
<evidence type="ECO:0000313" key="1">
    <source>
        <dbReference type="EMBL" id="BBH18898.1"/>
    </source>
</evidence>
<dbReference type="EMBL" id="AP019308">
    <property type="protein sequence ID" value="BBH18898.1"/>
    <property type="molecule type" value="Genomic_DNA"/>
</dbReference>
<gene>
    <name evidence="1" type="ORF">Back11_02430</name>
</gene>